<sequence>MLGALGHCEDPACVQKNSSSSHELIRLFRCSIHCDKNLCLSHLNAHNVYYEQERRRNDGVIRELEAAFTTYRQLFEQHIATYQELVRQASTILYHSSATTIPTEQIRSVISNIRQSISIFEQEIILQPDPALNMTLLQLKSEEEEKNVIVLDDEHGQTKNMNKENEVPVNPSLSSVNANNNSTIVSSNECHNFVVRIPRISNIDTESSIEIIRSNSQRETSPSTKGQKRTSEHTKKKYKNRLSPTTRKHCFFLFADEHHKNTMAGNGTGALENIVRSWLDRHHNQLDLHLTHPPITFKKSSDYPFMFTADTDNVRITIGFKTESLNKDSSLDDFYSNFNYIALDHLPLPGLHGIPSEWDVYPQTPMSSFSDGVRFEHYDPASQILKLDIETNFFAIYGQLPQQHYMADASLPKGSYFQVRRDIQASIKLHAKLNFN</sequence>
<evidence type="ECO:0000313" key="2">
    <source>
        <dbReference type="EMBL" id="CAF0945247.1"/>
    </source>
</evidence>
<evidence type="ECO:0000313" key="4">
    <source>
        <dbReference type="Proteomes" id="UP000663828"/>
    </source>
</evidence>
<name>A0A814CTT7_ADIRI</name>
<organism evidence="2 5">
    <name type="scientific">Adineta ricciae</name>
    <name type="common">Rotifer</name>
    <dbReference type="NCBI Taxonomy" id="249248"/>
    <lineage>
        <taxon>Eukaryota</taxon>
        <taxon>Metazoa</taxon>
        <taxon>Spiralia</taxon>
        <taxon>Gnathifera</taxon>
        <taxon>Rotifera</taxon>
        <taxon>Eurotatoria</taxon>
        <taxon>Bdelloidea</taxon>
        <taxon>Adinetida</taxon>
        <taxon>Adinetidae</taxon>
        <taxon>Adineta</taxon>
    </lineage>
</organism>
<accession>A0A814CTT7</accession>
<comment type="caution">
    <text evidence="2">The sequence shown here is derived from an EMBL/GenBank/DDBJ whole genome shotgun (WGS) entry which is preliminary data.</text>
</comment>
<reference evidence="2" key="1">
    <citation type="submission" date="2021-02" db="EMBL/GenBank/DDBJ databases">
        <authorList>
            <person name="Nowell W R."/>
        </authorList>
    </citation>
    <scope>NUCLEOTIDE SEQUENCE</scope>
</reference>
<protein>
    <submittedName>
        <fullName evidence="2">Uncharacterized protein</fullName>
    </submittedName>
</protein>
<keyword evidence="4" id="KW-1185">Reference proteome</keyword>
<dbReference type="Proteomes" id="UP000663852">
    <property type="component" value="Unassembled WGS sequence"/>
</dbReference>
<feature type="compositionally biased region" description="Polar residues" evidence="1">
    <location>
        <begin position="211"/>
        <end position="225"/>
    </location>
</feature>
<gene>
    <name evidence="2" type="ORF">EDS130_LOCUS12037</name>
    <name evidence="3" type="ORF">XAT740_LOCUS41867</name>
</gene>
<evidence type="ECO:0000256" key="1">
    <source>
        <dbReference type="SAM" id="MobiDB-lite"/>
    </source>
</evidence>
<dbReference type="OrthoDB" id="9992119at2759"/>
<feature type="region of interest" description="Disordered" evidence="1">
    <location>
        <begin position="211"/>
        <end position="240"/>
    </location>
</feature>
<dbReference type="AlphaFoldDB" id="A0A814CTT7"/>
<dbReference type="EMBL" id="CAJNOJ010000045">
    <property type="protein sequence ID" value="CAF0945247.1"/>
    <property type="molecule type" value="Genomic_DNA"/>
</dbReference>
<evidence type="ECO:0000313" key="5">
    <source>
        <dbReference type="Proteomes" id="UP000663852"/>
    </source>
</evidence>
<evidence type="ECO:0000313" key="3">
    <source>
        <dbReference type="EMBL" id="CAF1536651.1"/>
    </source>
</evidence>
<dbReference type="EMBL" id="CAJNOR010004946">
    <property type="protein sequence ID" value="CAF1536651.1"/>
    <property type="molecule type" value="Genomic_DNA"/>
</dbReference>
<proteinExistence type="predicted"/>
<dbReference type="Proteomes" id="UP000663828">
    <property type="component" value="Unassembled WGS sequence"/>
</dbReference>